<comment type="caution">
    <text evidence="1">The sequence shown here is derived from an EMBL/GenBank/DDBJ whole genome shotgun (WGS) entry which is preliminary data.</text>
</comment>
<proteinExistence type="predicted"/>
<dbReference type="InterPro" id="IPR026444">
    <property type="entry name" value="Secre_tail"/>
</dbReference>
<dbReference type="InterPro" id="IPR013783">
    <property type="entry name" value="Ig-like_fold"/>
</dbReference>
<protein>
    <recommendedName>
        <fullName evidence="3">Secretion system C-terminal sorting domain-containing protein</fullName>
    </recommendedName>
</protein>
<accession>A0A532V0Q4</accession>
<dbReference type="Gene3D" id="2.60.40.10">
    <property type="entry name" value="Immunoglobulins"/>
    <property type="match status" value="1"/>
</dbReference>
<dbReference type="AlphaFoldDB" id="A0A532V0Q4"/>
<evidence type="ECO:0000313" key="2">
    <source>
        <dbReference type="Proteomes" id="UP000319619"/>
    </source>
</evidence>
<gene>
    <name evidence="1" type="ORF">CEE37_07225</name>
</gene>
<dbReference type="Gene3D" id="2.60.40.4070">
    <property type="match status" value="1"/>
</dbReference>
<sequence>MRPGTALSKPLLLIITILICAGFLNYSAQAIWHNELNETFPGDPPDWPWPNWLLSPYPPPSPPYTWGITDYIFGPGSNDQSLWCVGLLSSLDPEFDPYPANTNSWAFWGPIDLTEASTARSSFYYFCLSEPSQDYFAWGVAHNGSFYEAGRTSGYMSDWTYTSYGLDSLEGGTVSVIGEENVWIYFNFVSDYDGQVDLGAFIDNVGFSWDDGFYDFEALSPFLASPDSMQIGGTVADDTIRFGLNWKASGAGVTPLIDIECWLDGNLFYSERRTVNIGLSQMVWLETYTDTWVVTPSEHTVEWMLDAAFEVLESNENNNDTSMTFSANVPPWIEVTRPVDGDSATTEFLIEWEDEDPDDNATITLFYDYDDSGFDGDAIWGAFVIEEDDTTDSFLWDLAQMVDSTYWIYAYITDGVSEMYDYSEGPLVVDRTPPPNAIPGIDLLHPILGDTAVIDFLITWTDEDPDDNAEISLYWDSQNSGFDGELIVSGILEDDTTNSYLWDVTQIPEDSVWVYGEIADDDTSIFAYSDGPLIIIDTPPEITITHPATGDSAESEFTIFWEDDDPDDNAVISLFWDEDDTGFDGTQIVGAEAIEEDDTADSLLWDVSSLPDGAVWVYASIADEDTAVWIYSPGPLIIESTQGIISGFDPLTTPVEFTLKSVYPNPFNSSTQILIGLPHPDLVSVRVYDSMGRLSDELMAGWLPAGYHQVTWSPRDLPSGIYLIELTAPEGSQRAKVVFLK</sequence>
<dbReference type="NCBIfam" id="TIGR04183">
    <property type="entry name" value="Por_Secre_tail"/>
    <property type="match status" value="1"/>
</dbReference>
<reference evidence="1 2" key="1">
    <citation type="submission" date="2017-06" db="EMBL/GenBank/DDBJ databases">
        <title>Novel microbial phyla capable of carbon fixation and sulfur reduction in deep-sea sediments.</title>
        <authorList>
            <person name="Huang J."/>
            <person name="Baker B."/>
            <person name="Wang Y."/>
        </authorList>
    </citation>
    <scope>NUCLEOTIDE SEQUENCE [LARGE SCALE GENOMIC DNA]</scope>
    <source>
        <strain evidence="1">B3_LCP</strain>
    </source>
</reference>
<evidence type="ECO:0000313" key="1">
    <source>
        <dbReference type="EMBL" id="TKJ40748.1"/>
    </source>
</evidence>
<dbReference type="Proteomes" id="UP000319619">
    <property type="component" value="Unassembled WGS sequence"/>
</dbReference>
<name>A0A532V0Q4_UNCL8</name>
<organism evidence="1 2">
    <name type="scientific">candidate division LCP-89 bacterium B3_LCP</name>
    <dbReference type="NCBI Taxonomy" id="2012998"/>
    <lineage>
        <taxon>Bacteria</taxon>
        <taxon>Pseudomonadati</taxon>
        <taxon>Bacteria division LCP-89</taxon>
    </lineage>
</organism>
<dbReference type="EMBL" id="NJBN01000004">
    <property type="protein sequence ID" value="TKJ40748.1"/>
    <property type="molecule type" value="Genomic_DNA"/>
</dbReference>
<evidence type="ECO:0008006" key="3">
    <source>
        <dbReference type="Google" id="ProtNLM"/>
    </source>
</evidence>